<evidence type="ECO:0000256" key="6">
    <source>
        <dbReference type="ARBA" id="ARBA00023242"/>
    </source>
</evidence>
<keyword evidence="4" id="KW-0238">DNA-binding</keyword>
<evidence type="ECO:0000256" key="3">
    <source>
        <dbReference type="ARBA" id="ARBA00023015"/>
    </source>
</evidence>
<organism evidence="9 10">
    <name type="scientific">Neohortaea acidophila</name>
    <dbReference type="NCBI Taxonomy" id="245834"/>
    <lineage>
        <taxon>Eukaryota</taxon>
        <taxon>Fungi</taxon>
        <taxon>Dikarya</taxon>
        <taxon>Ascomycota</taxon>
        <taxon>Pezizomycotina</taxon>
        <taxon>Dothideomycetes</taxon>
        <taxon>Dothideomycetidae</taxon>
        <taxon>Mycosphaerellales</taxon>
        <taxon>Teratosphaeriaceae</taxon>
        <taxon>Neohortaea</taxon>
    </lineage>
</organism>
<name>A0A6A6PUF5_9PEZI</name>
<protein>
    <recommendedName>
        <fullName evidence="8">Zn(2)-C6 fungal-type domain-containing protein</fullName>
    </recommendedName>
</protein>
<dbReference type="PANTHER" id="PTHR36206">
    <property type="entry name" value="ASPERCRYPTIN BIOSYNTHESIS CLUSTER-SPECIFIC TRANSCRIPTION REGULATOR ATNN-RELATED"/>
    <property type="match status" value="1"/>
</dbReference>
<dbReference type="InterPro" id="IPR001138">
    <property type="entry name" value="Zn2Cys6_DnaBD"/>
</dbReference>
<dbReference type="RefSeq" id="XP_033590192.1">
    <property type="nucleotide sequence ID" value="XM_033733640.1"/>
</dbReference>
<dbReference type="GO" id="GO:0000981">
    <property type="term" value="F:DNA-binding transcription factor activity, RNA polymerase II-specific"/>
    <property type="evidence" value="ECO:0007669"/>
    <property type="project" value="InterPro"/>
</dbReference>
<dbReference type="SUPFAM" id="SSF57701">
    <property type="entry name" value="Zn2/Cys6 DNA-binding domain"/>
    <property type="match status" value="1"/>
</dbReference>
<dbReference type="Pfam" id="PF00172">
    <property type="entry name" value="Zn_clus"/>
    <property type="match status" value="1"/>
</dbReference>
<dbReference type="GO" id="GO:0003677">
    <property type="term" value="F:DNA binding"/>
    <property type="evidence" value="ECO:0007669"/>
    <property type="project" value="UniProtKB-KW"/>
</dbReference>
<evidence type="ECO:0000256" key="1">
    <source>
        <dbReference type="ARBA" id="ARBA00022723"/>
    </source>
</evidence>
<keyword evidence="3" id="KW-0805">Transcription regulation</keyword>
<dbReference type="InterPro" id="IPR052360">
    <property type="entry name" value="Transcr_Regulatory_Proteins"/>
</dbReference>
<evidence type="ECO:0000256" key="7">
    <source>
        <dbReference type="SAM" id="MobiDB-lite"/>
    </source>
</evidence>
<evidence type="ECO:0000256" key="4">
    <source>
        <dbReference type="ARBA" id="ARBA00023125"/>
    </source>
</evidence>
<evidence type="ECO:0000313" key="10">
    <source>
        <dbReference type="Proteomes" id="UP000799767"/>
    </source>
</evidence>
<evidence type="ECO:0000256" key="5">
    <source>
        <dbReference type="ARBA" id="ARBA00023163"/>
    </source>
</evidence>
<evidence type="ECO:0000313" key="9">
    <source>
        <dbReference type="EMBL" id="KAF2483622.1"/>
    </source>
</evidence>
<dbReference type="AlphaFoldDB" id="A0A6A6PUF5"/>
<evidence type="ECO:0000256" key="2">
    <source>
        <dbReference type="ARBA" id="ARBA00022833"/>
    </source>
</evidence>
<dbReference type="Gene3D" id="4.10.240.10">
    <property type="entry name" value="Zn(2)-C6 fungal-type DNA-binding domain"/>
    <property type="match status" value="1"/>
</dbReference>
<dbReference type="EMBL" id="MU001635">
    <property type="protein sequence ID" value="KAF2483622.1"/>
    <property type="molecule type" value="Genomic_DNA"/>
</dbReference>
<evidence type="ECO:0000259" key="8">
    <source>
        <dbReference type="PROSITE" id="PS50048"/>
    </source>
</evidence>
<keyword evidence="2" id="KW-0862">Zinc</keyword>
<feature type="region of interest" description="Disordered" evidence="7">
    <location>
        <begin position="232"/>
        <end position="275"/>
    </location>
</feature>
<dbReference type="GeneID" id="54474642"/>
<keyword evidence="6" id="KW-0539">Nucleus</keyword>
<dbReference type="PROSITE" id="PS50048">
    <property type="entry name" value="ZN2_CY6_FUNGAL_2"/>
    <property type="match status" value="1"/>
</dbReference>
<accession>A0A6A6PUF5</accession>
<keyword evidence="10" id="KW-1185">Reference proteome</keyword>
<dbReference type="CDD" id="cd00067">
    <property type="entry name" value="GAL4"/>
    <property type="match status" value="1"/>
</dbReference>
<reference evidence="9" key="1">
    <citation type="journal article" date="2020" name="Stud. Mycol.">
        <title>101 Dothideomycetes genomes: a test case for predicting lifestyles and emergence of pathogens.</title>
        <authorList>
            <person name="Haridas S."/>
            <person name="Albert R."/>
            <person name="Binder M."/>
            <person name="Bloem J."/>
            <person name="Labutti K."/>
            <person name="Salamov A."/>
            <person name="Andreopoulos B."/>
            <person name="Baker S."/>
            <person name="Barry K."/>
            <person name="Bills G."/>
            <person name="Bluhm B."/>
            <person name="Cannon C."/>
            <person name="Castanera R."/>
            <person name="Culley D."/>
            <person name="Daum C."/>
            <person name="Ezra D."/>
            <person name="Gonzalez J."/>
            <person name="Henrissat B."/>
            <person name="Kuo A."/>
            <person name="Liang C."/>
            <person name="Lipzen A."/>
            <person name="Lutzoni F."/>
            <person name="Magnuson J."/>
            <person name="Mondo S."/>
            <person name="Nolan M."/>
            <person name="Ohm R."/>
            <person name="Pangilinan J."/>
            <person name="Park H.-J."/>
            <person name="Ramirez L."/>
            <person name="Alfaro M."/>
            <person name="Sun H."/>
            <person name="Tritt A."/>
            <person name="Yoshinaga Y."/>
            <person name="Zwiers L.-H."/>
            <person name="Turgeon B."/>
            <person name="Goodwin S."/>
            <person name="Spatafora J."/>
            <person name="Crous P."/>
            <person name="Grigoriev I."/>
        </authorList>
    </citation>
    <scope>NUCLEOTIDE SEQUENCE</scope>
    <source>
        <strain evidence="9">CBS 113389</strain>
    </source>
</reference>
<keyword evidence="5" id="KW-0804">Transcription</keyword>
<gene>
    <name evidence="9" type="ORF">BDY17DRAFT_297740</name>
</gene>
<dbReference type="GO" id="GO:0008270">
    <property type="term" value="F:zinc ion binding"/>
    <property type="evidence" value="ECO:0007669"/>
    <property type="project" value="InterPro"/>
</dbReference>
<feature type="domain" description="Zn(2)-C6 fungal-type" evidence="8">
    <location>
        <begin position="14"/>
        <end position="42"/>
    </location>
</feature>
<dbReference type="Proteomes" id="UP000799767">
    <property type="component" value="Unassembled WGS sequence"/>
</dbReference>
<dbReference type="OrthoDB" id="3598904at2759"/>
<dbReference type="PANTHER" id="PTHR36206:SF12">
    <property type="entry name" value="ASPERCRYPTIN BIOSYNTHESIS CLUSTER-SPECIFIC TRANSCRIPTION REGULATOR ATNN-RELATED"/>
    <property type="match status" value="1"/>
</dbReference>
<dbReference type="InterPro" id="IPR036864">
    <property type="entry name" value="Zn2-C6_fun-type_DNA-bd_sf"/>
</dbReference>
<feature type="compositionally biased region" description="Low complexity" evidence="7">
    <location>
        <begin position="236"/>
        <end position="256"/>
    </location>
</feature>
<dbReference type="SMART" id="SM00066">
    <property type="entry name" value="GAL4"/>
    <property type="match status" value="1"/>
</dbReference>
<sequence>MDRDARRQGRSYIRCHTCRVRRVKCDGARPACNNCVSTHRVCGGYSTWDVSLEPLNTETPRLNVAQRPAAIVPDPGSSSTSTTPPLLQTESISDEARLAFDYFRHYACARYLATGYPILWATCSMFVALQEPAVFYAVVAAGFAQQSVEDTLHTTLARPIDETRKASALRWYSKAISCLNEAMGDAMGRRGSLEPIILSCLNFVVFEVTMGNHVSAMRHARVGRNILDERLRQQQSGSATSTSSSGVSSPSPGAISRESAPGGADDRPSRSVAPAGLGVPLDSLAELRASLETLTDAGQMLREQLIVAAQASVQQTHPTLDATSQFCLSHTRSRTMSIATALQTRLHETLSAFSAWGNRFMSVFRNSHPISRELLFLQIRFFYASSTMVMCRAGSEKVADSLVDEFVRALESAERLLRTEFGWRQQSAAEATEEPVVVELMEKLTLADRACSAAMHQESPYIVPDESSVPPDNARPIGVFGFGILHALFTIACRCRASRPRRKATQLLLNARRIEAVNSSGTLSMYAEAIIHLEELQTRLVIGRAFGATEFYADEVPEQARFLDVVARPDPERSAYFLLTCTRRTSPEAGEIELLQYECSNDGGERRLVRSETVHNGTQDSTAS</sequence>
<keyword evidence="1" id="KW-0479">Metal-binding</keyword>
<proteinExistence type="predicted"/>